<feature type="transmembrane region" description="Helical" evidence="6">
    <location>
        <begin position="488"/>
        <end position="506"/>
    </location>
</feature>
<reference evidence="9 10" key="1">
    <citation type="submission" date="2018-09" db="EMBL/GenBank/DDBJ databases">
        <title>Complete genome sequence of Euzebya sp. DY32-46 isolated from seawater of Pacific Ocean.</title>
        <authorList>
            <person name="Xu L."/>
            <person name="Wu Y.-H."/>
            <person name="Xu X.-W."/>
        </authorList>
    </citation>
    <scope>NUCLEOTIDE SEQUENCE [LARGE SCALE GENOMIC DNA]</scope>
    <source>
        <strain evidence="9 10">DY32-46</strain>
    </source>
</reference>
<feature type="chain" id="PRO_5039441633" evidence="7">
    <location>
        <begin position="23"/>
        <end position="511"/>
    </location>
</feature>
<dbReference type="OrthoDB" id="9819055at2"/>
<dbReference type="EMBL" id="CP031165">
    <property type="protein sequence ID" value="AXV07736.1"/>
    <property type="molecule type" value="Genomic_DNA"/>
</dbReference>
<dbReference type="InterPro" id="IPR019931">
    <property type="entry name" value="LPXTG_anchor"/>
</dbReference>
<feature type="domain" description="Gram-positive cocci surface proteins LPxTG" evidence="8">
    <location>
        <begin position="474"/>
        <end position="511"/>
    </location>
</feature>
<evidence type="ECO:0000256" key="5">
    <source>
        <dbReference type="SAM" id="MobiDB-lite"/>
    </source>
</evidence>
<keyword evidence="3 7" id="KW-0732">Signal</keyword>
<evidence type="ECO:0000256" key="7">
    <source>
        <dbReference type="SAM" id="SignalP"/>
    </source>
</evidence>
<accession>A0A346XZT9</accession>
<name>A0A346XZT9_9ACTN</name>
<sequence length="511" mass="50560">MKKFLFTALAVALLVPAVPGGAQLPVGSTPTPTPTPTPTATTAATTSTTPQQIYAGRTSTRGLALTIAGQGLRAGVTTTNVASDTTDTCTGLACATAAGVAEPFGETATSTTPGGEPTASVEVANLDAFAGALDGVIGAATATTTSGPAADGTANGLTVDVTLTQTVVGQLPAELTGPLNDGLGQIAEALQPLADGDPTGIVSGVTDQLTVLLDDLAAGPLLRIQGGQSTSNSTFDDGTVTSTAATEGVIITLLPTPESTPLLPEGIAVIEVGRSTAVATADGTNPATADASASIAKITLLPGILDALPDLDPGEAEGLPLEDLLDLLPEEITDLLPEPITGLLGGGGSEEPTATPTATTTEEEGGPLDDILPRSMYMQADEDSGGFVINLETGTETTCILEGTPLETCITLGGTSQTFSEDNLGVGVLAAGADVSLLRADGQGQVEISLARSEAGAAAGFTQVTPPTPTPTPTPQTGLPATGGGTSFLVPALMLMGIGGTALFGLRRRRS</sequence>
<keyword evidence="2" id="KW-0964">Secreted</keyword>
<dbReference type="KEGG" id="euz:DVS28_a3057"/>
<evidence type="ECO:0000259" key="8">
    <source>
        <dbReference type="PROSITE" id="PS50847"/>
    </source>
</evidence>
<feature type="region of interest" description="Disordered" evidence="5">
    <location>
        <begin position="344"/>
        <end position="369"/>
    </location>
</feature>
<keyword evidence="6" id="KW-0812">Transmembrane</keyword>
<feature type="compositionally biased region" description="Low complexity" evidence="5">
    <location>
        <begin position="350"/>
        <end position="360"/>
    </location>
</feature>
<dbReference type="AlphaFoldDB" id="A0A346XZT9"/>
<protein>
    <submittedName>
        <fullName evidence="9">PE_PGRS family protein</fullName>
    </submittedName>
</protein>
<dbReference type="PROSITE" id="PS50847">
    <property type="entry name" value="GRAM_POS_ANCHORING"/>
    <property type="match status" value="1"/>
</dbReference>
<evidence type="ECO:0000256" key="6">
    <source>
        <dbReference type="SAM" id="Phobius"/>
    </source>
</evidence>
<organism evidence="9 10">
    <name type="scientific">Euzebya pacifica</name>
    <dbReference type="NCBI Taxonomy" id="1608957"/>
    <lineage>
        <taxon>Bacteria</taxon>
        <taxon>Bacillati</taxon>
        <taxon>Actinomycetota</taxon>
        <taxon>Nitriliruptoria</taxon>
        <taxon>Euzebyales</taxon>
    </lineage>
</organism>
<evidence type="ECO:0000313" key="10">
    <source>
        <dbReference type="Proteomes" id="UP000264006"/>
    </source>
</evidence>
<keyword evidence="4" id="KW-0572">Peptidoglycan-anchor</keyword>
<feature type="region of interest" description="Disordered" evidence="5">
    <location>
        <begin position="20"/>
        <end position="45"/>
    </location>
</feature>
<keyword evidence="6" id="KW-1133">Transmembrane helix</keyword>
<evidence type="ECO:0000256" key="1">
    <source>
        <dbReference type="ARBA" id="ARBA00022512"/>
    </source>
</evidence>
<proteinExistence type="predicted"/>
<evidence type="ECO:0000256" key="2">
    <source>
        <dbReference type="ARBA" id="ARBA00022525"/>
    </source>
</evidence>
<dbReference type="Proteomes" id="UP000264006">
    <property type="component" value="Chromosome"/>
</dbReference>
<keyword evidence="10" id="KW-1185">Reference proteome</keyword>
<keyword evidence="1" id="KW-0134">Cell wall</keyword>
<feature type="signal peptide" evidence="7">
    <location>
        <begin position="1"/>
        <end position="22"/>
    </location>
</feature>
<dbReference type="NCBIfam" id="TIGR01167">
    <property type="entry name" value="LPXTG_anchor"/>
    <property type="match status" value="1"/>
</dbReference>
<evidence type="ECO:0000256" key="4">
    <source>
        <dbReference type="ARBA" id="ARBA00023088"/>
    </source>
</evidence>
<evidence type="ECO:0000313" key="9">
    <source>
        <dbReference type="EMBL" id="AXV07736.1"/>
    </source>
</evidence>
<evidence type="ECO:0000256" key="3">
    <source>
        <dbReference type="ARBA" id="ARBA00022729"/>
    </source>
</evidence>
<dbReference type="RefSeq" id="WP_114592185.1">
    <property type="nucleotide sequence ID" value="NZ_CP031165.1"/>
</dbReference>
<gene>
    <name evidence="9" type="ORF">DVS28_a3057</name>
</gene>
<feature type="region of interest" description="Disordered" evidence="5">
    <location>
        <begin position="461"/>
        <end position="480"/>
    </location>
</feature>
<keyword evidence="6" id="KW-0472">Membrane</keyword>